<dbReference type="AlphaFoldDB" id="A0AAN7ZES2"/>
<dbReference type="InterPro" id="IPR028171">
    <property type="entry name" value="Codanin-1_C"/>
</dbReference>
<proteinExistence type="predicted"/>
<dbReference type="GO" id="GO:0005634">
    <property type="term" value="C:nucleus"/>
    <property type="evidence" value="ECO:0007669"/>
    <property type="project" value="TreeGrafter"/>
</dbReference>
<accession>A0AAN7ZES2</accession>
<dbReference type="GO" id="GO:0006325">
    <property type="term" value="P:chromatin organization"/>
    <property type="evidence" value="ECO:0007669"/>
    <property type="project" value="TreeGrafter"/>
</dbReference>
<reference evidence="2 3" key="1">
    <citation type="journal article" date="2024" name="Insects">
        <title>An Improved Chromosome-Level Genome Assembly of the Firefly Pyrocoelia pectoralis.</title>
        <authorList>
            <person name="Fu X."/>
            <person name="Meyer-Rochow V.B."/>
            <person name="Ballantyne L."/>
            <person name="Zhu X."/>
        </authorList>
    </citation>
    <scope>NUCLEOTIDE SEQUENCE [LARGE SCALE GENOMIC DNA]</scope>
    <source>
        <strain evidence="2">XCY_ONT2</strain>
    </source>
</reference>
<dbReference type="EMBL" id="JAVRBK010000010">
    <property type="protein sequence ID" value="KAK5638061.1"/>
    <property type="molecule type" value="Genomic_DNA"/>
</dbReference>
<protein>
    <recommendedName>
        <fullName evidence="1">Codanin-1 C-terminal domain-containing protein</fullName>
    </recommendedName>
</protein>
<evidence type="ECO:0000259" key="1">
    <source>
        <dbReference type="Pfam" id="PF15296"/>
    </source>
</evidence>
<gene>
    <name evidence="2" type="ORF">RI129_012356</name>
</gene>
<dbReference type="Pfam" id="PF15296">
    <property type="entry name" value="Codanin-1_C"/>
    <property type="match status" value="1"/>
</dbReference>
<dbReference type="PANTHER" id="PTHR28678:SF1">
    <property type="entry name" value="CODANIN-1"/>
    <property type="match status" value="1"/>
</dbReference>
<dbReference type="PANTHER" id="PTHR28678">
    <property type="entry name" value="CODANIN-1"/>
    <property type="match status" value="1"/>
</dbReference>
<sequence length="870" mass="100062">MCEKLLSQIVDNIIPLNAVVEWIKNPNIQKENIEQITQYNCSQIEFILFFLNYVHEISNRPPKLVENVVRNVEQTPPRRRSSLLENNNLSDNFDTYTSPLYKQQPFAKKLPSPKTPPTVCLGDFIVRKETRRKIQKNLNESFSGGARRINPTNISRPSFPDTKNSFTFDKNDENLNCTDRKNLLEERSRITFEGTETIAKVINKKVVDVPVFNRVTFPEKLDILIDLYVFLLNNCYVVNLTSEIHFVVSVLLKKQCDGDVTPKTSLEILLNSLSDQVYFAVGVLQKQTDFLNSLDKLTVRLLFDNARLRHFAKDNYCVNFLKAYECKLEKPLSVRRINKSVYFECETDNRNNFSSNGSFHNFRKQRDLFYEILQIWENNRLVNNWSFASALGQKIRYLVNLDSEPNNFVHFAKLFKAQLIVNTCQDGTIGDEDTIKSVIPNIDEEKLSKLNTRIGKKNCAGINLIPTFANYEEFYKDFVLIAASPSFSKHFVDVIAAEIVEVNNFPVDFLDTDEFDTFGDSVRLKFVTKVKTLRILAKFLGFFETLPYRSNCTQLPEIVVSDQLEIRNKIKLILDLKEILLEAVKKKSLTLTLPWLVKYLAMLDSVTLKVSQIQEIFRILFKIHFDGSSYPILVKLCLGWLFELPHIPNGLYYVWMSHNKDHVPVVPKSFSRNLHLDDLQIFGSEILYTCCPYLDAIKRIITDNANAFDRSVTCKHITPLTAINSVCETPNTKLQSQLEDMFFCTQPDSVKRTVEFVSERVASGCIKEICYEIVPLHKKDGMSKLQSEVDIGSPEIEDLSQKYADSSLTNLLNIIKSTTESNLNSRITVAMEALLPSTVLKQTKDLCVFLTHRMCTNRVDQWVKSHVTQG</sequence>
<dbReference type="InterPro" id="IPR040031">
    <property type="entry name" value="Codanin-1"/>
</dbReference>
<name>A0AAN7ZES2_9COLE</name>
<feature type="domain" description="Codanin-1 C-terminal" evidence="1">
    <location>
        <begin position="677"/>
        <end position="786"/>
    </location>
</feature>
<keyword evidence="3" id="KW-1185">Reference proteome</keyword>
<comment type="caution">
    <text evidence="2">The sequence shown here is derived from an EMBL/GenBank/DDBJ whole genome shotgun (WGS) entry which is preliminary data.</text>
</comment>
<evidence type="ECO:0000313" key="2">
    <source>
        <dbReference type="EMBL" id="KAK5638061.1"/>
    </source>
</evidence>
<organism evidence="2 3">
    <name type="scientific">Pyrocoelia pectoralis</name>
    <dbReference type="NCBI Taxonomy" id="417401"/>
    <lineage>
        <taxon>Eukaryota</taxon>
        <taxon>Metazoa</taxon>
        <taxon>Ecdysozoa</taxon>
        <taxon>Arthropoda</taxon>
        <taxon>Hexapoda</taxon>
        <taxon>Insecta</taxon>
        <taxon>Pterygota</taxon>
        <taxon>Neoptera</taxon>
        <taxon>Endopterygota</taxon>
        <taxon>Coleoptera</taxon>
        <taxon>Polyphaga</taxon>
        <taxon>Elateriformia</taxon>
        <taxon>Elateroidea</taxon>
        <taxon>Lampyridae</taxon>
        <taxon>Lampyrinae</taxon>
        <taxon>Pyrocoelia</taxon>
    </lineage>
</organism>
<evidence type="ECO:0000313" key="3">
    <source>
        <dbReference type="Proteomes" id="UP001329430"/>
    </source>
</evidence>
<dbReference type="Proteomes" id="UP001329430">
    <property type="component" value="Chromosome 10"/>
</dbReference>